<name>A0A7G8TAV6_9FIRM</name>
<dbReference type="PANTHER" id="PTHR40055:SF1">
    <property type="entry name" value="TRANSCRIPTIONAL REGULATOR YGIV-RELATED"/>
    <property type="match status" value="1"/>
</dbReference>
<dbReference type="SMART" id="SM00871">
    <property type="entry name" value="AraC_E_bind"/>
    <property type="match status" value="1"/>
</dbReference>
<dbReference type="Pfam" id="PF06445">
    <property type="entry name" value="GyrI-like"/>
    <property type="match status" value="1"/>
</dbReference>
<dbReference type="Gene3D" id="3.20.80.10">
    <property type="entry name" value="Regulatory factor, effector binding domain"/>
    <property type="match status" value="1"/>
</dbReference>
<dbReference type="PANTHER" id="PTHR40055">
    <property type="entry name" value="TRANSCRIPTIONAL REGULATOR YGIV-RELATED"/>
    <property type="match status" value="1"/>
</dbReference>
<accession>A0A7G8TAV6</accession>
<dbReference type="AlphaFoldDB" id="A0A7G8TAV6"/>
<gene>
    <name evidence="2" type="ORF">HCR03_19425</name>
</gene>
<proteinExistence type="predicted"/>
<reference evidence="2 3" key="1">
    <citation type="submission" date="2020-08" db="EMBL/GenBank/DDBJ databases">
        <title>The isolate Caproiciproducens sp. 7D4C2 produces n-caproate at mildly acidic conditions from hexoses: genome and rBOX comparison with related strains and chain-elongating bacteria.</title>
        <authorList>
            <person name="Esquivel-Elizondo S."/>
            <person name="Bagci C."/>
            <person name="Temovska M."/>
            <person name="Jeon B.S."/>
            <person name="Bessarab I."/>
            <person name="Williams R.B.H."/>
            <person name="Huson D.H."/>
            <person name="Angenent L.T."/>
        </authorList>
    </citation>
    <scope>NUCLEOTIDE SEQUENCE [LARGE SCALE GENOMIC DNA]</scope>
    <source>
        <strain evidence="2 3">7D4C2</strain>
    </source>
</reference>
<evidence type="ECO:0000259" key="1">
    <source>
        <dbReference type="SMART" id="SM00871"/>
    </source>
</evidence>
<protein>
    <submittedName>
        <fullName evidence="2">GyrI-like domain-containing protein</fullName>
    </submittedName>
</protein>
<dbReference type="SUPFAM" id="SSF55136">
    <property type="entry name" value="Probable bacterial effector-binding domain"/>
    <property type="match status" value="1"/>
</dbReference>
<dbReference type="InterPro" id="IPR011256">
    <property type="entry name" value="Reg_factor_effector_dom_sf"/>
</dbReference>
<dbReference type="KEGG" id="cfem:HCR03_19425"/>
<evidence type="ECO:0000313" key="2">
    <source>
        <dbReference type="EMBL" id="QNK40747.1"/>
    </source>
</evidence>
<dbReference type="Proteomes" id="UP000515909">
    <property type="component" value="Chromosome"/>
</dbReference>
<dbReference type="InterPro" id="IPR029442">
    <property type="entry name" value="GyrI-like"/>
</dbReference>
<dbReference type="InterPro" id="IPR010499">
    <property type="entry name" value="AraC_E-bd"/>
</dbReference>
<sequence length="150" mass="17103">MRIHLEKIPAHPVVYLRRIGAYGEQNVKLMQDMKEWIRHQELWNDFSTIYGIAQDNPATTPSEQCRYDVCLETDKTFEDQAVQSGALPAGTYLVFEIPHTTENVQCFGASLADVLLKEGKHIDKSRPVLERYKVALVNKGFCEFCVPVSD</sequence>
<feature type="domain" description="AraC effector-binding" evidence="1">
    <location>
        <begin position="1"/>
        <end position="149"/>
    </location>
</feature>
<dbReference type="InterPro" id="IPR050908">
    <property type="entry name" value="SmbC-like"/>
</dbReference>
<organism evidence="2 3">
    <name type="scientific">Caproicibacter fermentans</name>
    <dbReference type="NCBI Taxonomy" id="2576756"/>
    <lineage>
        <taxon>Bacteria</taxon>
        <taxon>Bacillati</taxon>
        <taxon>Bacillota</taxon>
        <taxon>Clostridia</taxon>
        <taxon>Eubacteriales</taxon>
        <taxon>Acutalibacteraceae</taxon>
        <taxon>Caproicibacter</taxon>
    </lineage>
</organism>
<dbReference type="EMBL" id="CP060286">
    <property type="protein sequence ID" value="QNK40747.1"/>
    <property type="molecule type" value="Genomic_DNA"/>
</dbReference>
<evidence type="ECO:0000313" key="3">
    <source>
        <dbReference type="Proteomes" id="UP000515909"/>
    </source>
</evidence>
<dbReference type="RefSeq" id="WP_187036028.1">
    <property type="nucleotide sequence ID" value="NZ_CP060286.1"/>
</dbReference>